<comment type="caution">
    <text evidence="2">The sequence shown here is derived from an EMBL/GenBank/DDBJ whole genome shotgun (WGS) entry which is preliminary data.</text>
</comment>
<evidence type="ECO:0000313" key="2">
    <source>
        <dbReference type="EMBL" id="CAE8599869.1"/>
    </source>
</evidence>
<gene>
    <name evidence="2" type="ORF">PGLA1383_LOCUS18210</name>
</gene>
<name>A0A813EHR8_POLGL</name>
<evidence type="ECO:0000256" key="1">
    <source>
        <dbReference type="SAM" id="MobiDB-lite"/>
    </source>
</evidence>
<dbReference type="Proteomes" id="UP000654075">
    <property type="component" value="Unassembled WGS sequence"/>
</dbReference>
<dbReference type="EMBL" id="CAJNNV010011557">
    <property type="protein sequence ID" value="CAE8599869.1"/>
    <property type="molecule type" value="Genomic_DNA"/>
</dbReference>
<feature type="compositionally biased region" description="Low complexity" evidence="1">
    <location>
        <begin position="13"/>
        <end position="32"/>
    </location>
</feature>
<organism evidence="2 3">
    <name type="scientific">Polarella glacialis</name>
    <name type="common">Dinoflagellate</name>
    <dbReference type="NCBI Taxonomy" id="89957"/>
    <lineage>
        <taxon>Eukaryota</taxon>
        <taxon>Sar</taxon>
        <taxon>Alveolata</taxon>
        <taxon>Dinophyceae</taxon>
        <taxon>Suessiales</taxon>
        <taxon>Suessiaceae</taxon>
        <taxon>Polarella</taxon>
    </lineage>
</organism>
<keyword evidence="3" id="KW-1185">Reference proteome</keyword>
<feature type="region of interest" description="Disordered" evidence="1">
    <location>
        <begin position="1"/>
        <end position="34"/>
    </location>
</feature>
<reference evidence="2" key="1">
    <citation type="submission" date="2021-02" db="EMBL/GenBank/DDBJ databases">
        <authorList>
            <person name="Dougan E. K."/>
            <person name="Rhodes N."/>
            <person name="Thang M."/>
            <person name="Chan C."/>
        </authorList>
    </citation>
    <scope>NUCLEOTIDE SEQUENCE</scope>
</reference>
<protein>
    <submittedName>
        <fullName evidence="2">Uncharacterized protein</fullName>
    </submittedName>
</protein>
<sequence>MFSLSRTEPWPRNNIINNKNKNKNNINNNNHKNTNRSAHSVIRLRLYKVASLLAACFLFRTGLVLQRAASGPASVSLQVHPVAFKVFAPSRFKEILDYRTVTAKTYQGLPLADLSSASRFSIRESLVRGLDEKLHPGSVFQDAERGQCVNGAIRSRGNLQYNWQRDGIRVQLKSAQITWNKANRRWLVQFTNVKLKEDDAAESEFDELLVALYTPRGIFIYRHDLKHGLSTRGISTAVRGSDIYVCGPCGETNWPVALDVILEKLEASACQRLGYISLNDELLSELVAVRPQTTWQVYKDLPLADLSSKARGDRLKALVRAVDSLLHPACIIKDADSDAFDWLRGGARIKCKSAQLCWSRSGKCWRTYFVDIKFQAFGIREMVAFDELLLALYTPRGLFIHRHDLEFAVSTQGVLTATSGHRVEIRGPTGEQNWQVALEAIMNKLDAESNGCKRLAFVPLRRLKGWDGGDE</sequence>
<proteinExistence type="predicted"/>
<dbReference type="AlphaFoldDB" id="A0A813EHR8"/>
<evidence type="ECO:0000313" key="3">
    <source>
        <dbReference type="Proteomes" id="UP000654075"/>
    </source>
</evidence>
<accession>A0A813EHR8</accession>